<accession>A0A5F1YR13</accession>
<dbReference type="Proteomes" id="UP000298277">
    <property type="component" value="Unassembled WGS sequence"/>
</dbReference>
<organism evidence="1 2">
    <name type="scientific">Leptospira gomenensis</name>
    <dbReference type="NCBI Taxonomy" id="2484974"/>
    <lineage>
        <taxon>Bacteria</taxon>
        <taxon>Pseudomonadati</taxon>
        <taxon>Spirochaetota</taxon>
        <taxon>Spirochaetia</taxon>
        <taxon>Leptospirales</taxon>
        <taxon>Leptospiraceae</taxon>
        <taxon>Leptospira</taxon>
    </lineage>
</organism>
<comment type="caution">
    <text evidence="1">The sequence shown here is derived from an EMBL/GenBank/DDBJ whole genome shotgun (WGS) entry which is preliminary data.</text>
</comment>
<protein>
    <submittedName>
        <fullName evidence="1">Uncharacterized protein</fullName>
    </submittedName>
</protein>
<evidence type="ECO:0000313" key="2">
    <source>
        <dbReference type="Proteomes" id="UP000298277"/>
    </source>
</evidence>
<dbReference type="EMBL" id="RQFA01000080">
    <property type="protein sequence ID" value="TGK28006.1"/>
    <property type="molecule type" value="Genomic_DNA"/>
</dbReference>
<keyword evidence="2" id="KW-1185">Reference proteome</keyword>
<evidence type="ECO:0000313" key="1">
    <source>
        <dbReference type="EMBL" id="TGK28006.1"/>
    </source>
</evidence>
<sequence>MDIGSEIYFQTGRIRRLFTSFPETQKRTNENTVFLKEVLYSNENSRILNFSEKKNGFMFGIINYVSNGEF</sequence>
<name>A0A5F1YR13_9LEPT</name>
<reference evidence="1" key="1">
    <citation type="journal article" date="2019" name="PLoS Negl. Trop. Dis.">
        <title>Revisiting the worldwide diversity of Leptospira species in the environment.</title>
        <authorList>
            <person name="Vincent A.T."/>
            <person name="Schiettekatte O."/>
            <person name="Bourhy P."/>
            <person name="Veyrier F.J."/>
            <person name="Picardeau M."/>
        </authorList>
    </citation>
    <scope>NUCLEOTIDE SEQUENCE [LARGE SCALE GENOMIC DNA]</scope>
    <source>
        <strain evidence="1">201800299</strain>
    </source>
</reference>
<gene>
    <name evidence="1" type="ORF">EHQ17_18115</name>
</gene>
<proteinExistence type="predicted"/>
<dbReference type="AlphaFoldDB" id="A0A5F1YR13"/>